<protein>
    <submittedName>
        <fullName evidence="1">Uncharacterized protein</fullName>
    </submittedName>
</protein>
<dbReference type="OrthoDB" id="10062343at2759"/>
<evidence type="ECO:0000313" key="1">
    <source>
        <dbReference type="EMBL" id="GBM41170.1"/>
    </source>
</evidence>
<evidence type="ECO:0000313" key="2">
    <source>
        <dbReference type="Proteomes" id="UP000499080"/>
    </source>
</evidence>
<organism evidence="1 2">
    <name type="scientific">Araneus ventricosus</name>
    <name type="common">Orbweaver spider</name>
    <name type="synonym">Epeira ventricosa</name>
    <dbReference type="NCBI Taxonomy" id="182803"/>
    <lineage>
        <taxon>Eukaryota</taxon>
        <taxon>Metazoa</taxon>
        <taxon>Ecdysozoa</taxon>
        <taxon>Arthropoda</taxon>
        <taxon>Chelicerata</taxon>
        <taxon>Arachnida</taxon>
        <taxon>Araneae</taxon>
        <taxon>Araneomorphae</taxon>
        <taxon>Entelegynae</taxon>
        <taxon>Araneoidea</taxon>
        <taxon>Araneidae</taxon>
        <taxon>Araneus</taxon>
    </lineage>
</organism>
<name>A0A4Y2FHX0_ARAVE</name>
<dbReference type="Proteomes" id="UP000499080">
    <property type="component" value="Unassembled WGS sequence"/>
</dbReference>
<dbReference type="EMBL" id="BGPR01000955">
    <property type="protein sequence ID" value="GBM41170.1"/>
    <property type="molecule type" value="Genomic_DNA"/>
</dbReference>
<comment type="caution">
    <text evidence="1">The sequence shown here is derived from an EMBL/GenBank/DDBJ whole genome shotgun (WGS) entry which is preliminary data.</text>
</comment>
<accession>A0A4Y2FHX0</accession>
<reference evidence="1 2" key="1">
    <citation type="journal article" date="2019" name="Sci. Rep.">
        <title>Orb-weaving spider Araneus ventricosus genome elucidates the spidroin gene catalogue.</title>
        <authorList>
            <person name="Kono N."/>
            <person name="Nakamura H."/>
            <person name="Ohtoshi R."/>
            <person name="Moran D.A.P."/>
            <person name="Shinohara A."/>
            <person name="Yoshida Y."/>
            <person name="Fujiwara M."/>
            <person name="Mori M."/>
            <person name="Tomita M."/>
            <person name="Arakawa K."/>
        </authorList>
    </citation>
    <scope>NUCLEOTIDE SEQUENCE [LARGE SCALE GENOMIC DNA]</scope>
</reference>
<sequence>MELAQHFKQKYTIFLMTLNEIPITWHFSATSHGKGCINGIGGTIKRCVRDISRARKADPRTSLEFANDAKKIWTGINILYETEEQIEAVKVNWMRYGLLTVKK</sequence>
<keyword evidence="2" id="KW-1185">Reference proteome</keyword>
<proteinExistence type="predicted"/>
<dbReference type="AlphaFoldDB" id="A0A4Y2FHX0"/>
<gene>
    <name evidence="1" type="ORF">AVEN_35743_1</name>
</gene>